<dbReference type="AlphaFoldDB" id="A0AAV4CYC2"/>
<sequence>MKCYVTKQTANIEPVIYALPDITKQRSHIRYGPAVLLSYCPAVRIREATVTGDLTHGSAGPQAADSGIVHRHTETYLLKDKMTSLE</sequence>
<reference evidence="1 2" key="1">
    <citation type="journal article" date="2021" name="Elife">
        <title>Chloroplast acquisition without the gene transfer in kleptoplastic sea slugs, Plakobranchus ocellatus.</title>
        <authorList>
            <person name="Maeda T."/>
            <person name="Takahashi S."/>
            <person name="Yoshida T."/>
            <person name="Shimamura S."/>
            <person name="Takaki Y."/>
            <person name="Nagai Y."/>
            <person name="Toyoda A."/>
            <person name="Suzuki Y."/>
            <person name="Arimoto A."/>
            <person name="Ishii H."/>
            <person name="Satoh N."/>
            <person name="Nishiyama T."/>
            <person name="Hasebe M."/>
            <person name="Maruyama T."/>
            <person name="Minagawa J."/>
            <person name="Obokata J."/>
            <person name="Shigenobu S."/>
        </authorList>
    </citation>
    <scope>NUCLEOTIDE SEQUENCE [LARGE SCALE GENOMIC DNA]</scope>
</reference>
<name>A0AAV4CYC2_9GAST</name>
<accession>A0AAV4CYC2</accession>
<dbReference type="EMBL" id="BLXT01007159">
    <property type="protein sequence ID" value="GFO36912.1"/>
    <property type="molecule type" value="Genomic_DNA"/>
</dbReference>
<proteinExistence type="predicted"/>
<comment type="caution">
    <text evidence="1">The sequence shown here is derived from an EMBL/GenBank/DDBJ whole genome shotgun (WGS) entry which is preliminary data.</text>
</comment>
<keyword evidence="2" id="KW-1185">Reference proteome</keyword>
<organism evidence="1 2">
    <name type="scientific">Plakobranchus ocellatus</name>
    <dbReference type="NCBI Taxonomy" id="259542"/>
    <lineage>
        <taxon>Eukaryota</taxon>
        <taxon>Metazoa</taxon>
        <taxon>Spiralia</taxon>
        <taxon>Lophotrochozoa</taxon>
        <taxon>Mollusca</taxon>
        <taxon>Gastropoda</taxon>
        <taxon>Heterobranchia</taxon>
        <taxon>Euthyneura</taxon>
        <taxon>Panpulmonata</taxon>
        <taxon>Sacoglossa</taxon>
        <taxon>Placobranchoidea</taxon>
        <taxon>Plakobranchidae</taxon>
        <taxon>Plakobranchus</taxon>
    </lineage>
</organism>
<gene>
    <name evidence="1" type="ORF">PoB_006341700</name>
</gene>
<dbReference type="Proteomes" id="UP000735302">
    <property type="component" value="Unassembled WGS sequence"/>
</dbReference>
<evidence type="ECO:0000313" key="2">
    <source>
        <dbReference type="Proteomes" id="UP000735302"/>
    </source>
</evidence>
<evidence type="ECO:0000313" key="1">
    <source>
        <dbReference type="EMBL" id="GFO36912.1"/>
    </source>
</evidence>
<protein>
    <submittedName>
        <fullName evidence="1">Uncharacterized protein</fullName>
    </submittedName>
</protein>